<dbReference type="AlphaFoldDB" id="A0AA90YUI8"/>
<reference evidence="1" key="1">
    <citation type="submission" date="2019-12" db="EMBL/GenBank/DDBJ databases">
        <title>Ruegeria JWLKs population differentiation of coral mucus and skeleton niches.</title>
        <authorList>
            <person name="Luo D."/>
        </authorList>
    </citation>
    <scope>NUCLEOTIDE SEQUENCE</scope>
    <source>
        <strain evidence="1">HKCCD6181</strain>
    </source>
</reference>
<sequence>MGKTRPYLLPLNKAIWRTAFLALSLLIPNGLVASPVTEELNDAQLRGTATFRYLGLPIYDAKLYTPKGAPFSWSEDIALQLTYRKNIKKKALVNSTLDEMDRIGRSAPVRDQLNRCFKAVAKGDSYLAVSDGPDKVSFWLNGQKTCTMAYPGIKRSFMSVFLGDNTRSASFTRRLQGR</sequence>
<comment type="caution">
    <text evidence="1">The sequence shown here is derived from an EMBL/GenBank/DDBJ whole genome shotgun (WGS) entry which is preliminary data.</text>
</comment>
<evidence type="ECO:0000313" key="1">
    <source>
        <dbReference type="EMBL" id="NOE19067.1"/>
    </source>
</evidence>
<evidence type="ECO:0008006" key="3">
    <source>
        <dbReference type="Google" id="ProtNLM"/>
    </source>
</evidence>
<organism evidence="1 2">
    <name type="scientific">Ruegeria atlantica</name>
    <dbReference type="NCBI Taxonomy" id="81569"/>
    <lineage>
        <taxon>Bacteria</taxon>
        <taxon>Pseudomonadati</taxon>
        <taxon>Pseudomonadota</taxon>
        <taxon>Alphaproteobacteria</taxon>
        <taxon>Rhodobacterales</taxon>
        <taxon>Roseobacteraceae</taxon>
        <taxon>Ruegeria</taxon>
    </lineage>
</organism>
<proteinExistence type="predicted"/>
<dbReference type="EMBL" id="WVRA01000004">
    <property type="protein sequence ID" value="NOE19067.1"/>
    <property type="molecule type" value="Genomic_DNA"/>
</dbReference>
<protein>
    <recommendedName>
        <fullName evidence="3">Chalcone isomerase domain-containing protein</fullName>
    </recommendedName>
</protein>
<evidence type="ECO:0000313" key="2">
    <source>
        <dbReference type="Proteomes" id="UP000597886"/>
    </source>
</evidence>
<accession>A0AA90YUI8</accession>
<dbReference type="Proteomes" id="UP000597886">
    <property type="component" value="Unassembled WGS sequence"/>
</dbReference>
<gene>
    <name evidence="1" type="ORF">GS634_13130</name>
</gene>
<name>A0AA90YUI8_9RHOB</name>